<evidence type="ECO:0000313" key="3">
    <source>
        <dbReference type="Proteomes" id="UP000727407"/>
    </source>
</evidence>
<evidence type="ECO:0000256" key="1">
    <source>
        <dbReference type="SAM" id="MobiDB-lite"/>
    </source>
</evidence>
<organism evidence="2 3">
    <name type="scientific">Clarias magur</name>
    <name type="common">Asian catfish</name>
    <name type="synonym">Macropteronotus magur</name>
    <dbReference type="NCBI Taxonomy" id="1594786"/>
    <lineage>
        <taxon>Eukaryota</taxon>
        <taxon>Metazoa</taxon>
        <taxon>Chordata</taxon>
        <taxon>Craniata</taxon>
        <taxon>Vertebrata</taxon>
        <taxon>Euteleostomi</taxon>
        <taxon>Actinopterygii</taxon>
        <taxon>Neopterygii</taxon>
        <taxon>Teleostei</taxon>
        <taxon>Ostariophysi</taxon>
        <taxon>Siluriformes</taxon>
        <taxon>Clariidae</taxon>
        <taxon>Clarias</taxon>
    </lineage>
</organism>
<accession>A0A8J4XHM4</accession>
<reference evidence="2" key="1">
    <citation type="submission" date="2020-07" db="EMBL/GenBank/DDBJ databases">
        <title>Clarias magur genome sequencing, assembly and annotation.</title>
        <authorList>
            <person name="Kushwaha B."/>
            <person name="Kumar R."/>
            <person name="Das P."/>
            <person name="Joshi C.G."/>
            <person name="Kumar D."/>
            <person name="Nagpure N.S."/>
            <person name="Pandey M."/>
            <person name="Agarwal S."/>
            <person name="Srivastava S."/>
            <person name="Singh M."/>
            <person name="Sahoo L."/>
            <person name="Jayasankar P."/>
            <person name="Meher P.K."/>
            <person name="Koringa P.G."/>
            <person name="Iquebal M.A."/>
            <person name="Das S.P."/>
            <person name="Bit A."/>
            <person name="Patnaik S."/>
            <person name="Patel N."/>
            <person name="Shah T.M."/>
            <person name="Hinsu A."/>
            <person name="Jena J.K."/>
        </authorList>
    </citation>
    <scope>NUCLEOTIDE SEQUENCE</scope>
    <source>
        <strain evidence="2">CIFAMagur01</strain>
        <tissue evidence="2">Testis</tissue>
    </source>
</reference>
<feature type="region of interest" description="Disordered" evidence="1">
    <location>
        <begin position="1"/>
        <end position="35"/>
    </location>
</feature>
<evidence type="ECO:0000313" key="2">
    <source>
        <dbReference type="EMBL" id="KAF5910066.1"/>
    </source>
</evidence>
<name>A0A8J4XHM4_CLAMG</name>
<dbReference type="Proteomes" id="UP000727407">
    <property type="component" value="Unassembled WGS sequence"/>
</dbReference>
<dbReference type="AlphaFoldDB" id="A0A8J4XHM4"/>
<protein>
    <submittedName>
        <fullName evidence="2">L-aspartate oxidase</fullName>
    </submittedName>
</protein>
<dbReference type="EMBL" id="QNUK01000001">
    <property type="protein sequence ID" value="KAF5910066.1"/>
    <property type="molecule type" value="Genomic_DNA"/>
</dbReference>
<proteinExistence type="predicted"/>
<comment type="caution">
    <text evidence="2">The sequence shown here is derived from an EMBL/GenBank/DDBJ whole genome shotgun (WGS) entry which is preliminary data.</text>
</comment>
<gene>
    <name evidence="2" type="primary">nadB</name>
    <name evidence="2" type="ORF">DAT39_000312</name>
</gene>
<keyword evidence="3" id="KW-1185">Reference proteome</keyword>
<sequence>MVSQKQKRYPPLSKQGRRKYPQSQRDEQYPPQGQSVWPYVYSQRERETLGSGKGLAPIKPNFEICLDCG</sequence>